<feature type="domain" description="BPL/LPL catalytic" evidence="5">
    <location>
        <begin position="1"/>
        <end position="191"/>
    </location>
</feature>
<comment type="catalytic activity">
    <reaction evidence="4">
        <text>biotin + L-lysyl-[protein] + ATP = N(6)-biotinyl-L-lysyl-[protein] + AMP + diphosphate + H(+)</text>
        <dbReference type="Rhea" id="RHEA:11756"/>
        <dbReference type="Rhea" id="RHEA-COMP:9752"/>
        <dbReference type="Rhea" id="RHEA-COMP:10505"/>
        <dbReference type="ChEBI" id="CHEBI:15378"/>
        <dbReference type="ChEBI" id="CHEBI:29969"/>
        <dbReference type="ChEBI" id="CHEBI:30616"/>
        <dbReference type="ChEBI" id="CHEBI:33019"/>
        <dbReference type="ChEBI" id="CHEBI:57586"/>
        <dbReference type="ChEBI" id="CHEBI:83144"/>
        <dbReference type="ChEBI" id="CHEBI:456215"/>
        <dbReference type="EC" id="6.3.4.15"/>
    </reaction>
</comment>
<dbReference type="GO" id="GO:0004077">
    <property type="term" value="F:biotin--[biotin carboxyl-carrier protein] ligase activity"/>
    <property type="evidence" value="ECO:0007669"/>
    <property type="project" value="UniProtKB-EC"/>
</dbReference>
<protein>
    <recommendedName>
        <fullName evidence="3">biotin--[biotin carboxyl-carrier protein] ligase</fullName>
        <ecNumber evidence="3">6.3.4.15</ecNumber>
    </recommendedName>
</protein>
<keyword evidence="7" id="KW-1185">Reference proteome</keyword>
<dbReference type="PROSITE" id="PS51733">
    <property type="entry name" value="BPL_LPL_CATALYTIC"/>
    <property type="match status" value="1"/>
</dbReference>
<evidence type="ECO:0000256" key="3">
    <source>
        <dbReference type="ARBA" id="ARBA00024227"/>
    </source>
</evidence>
<dbReference type="InterPro" id="IPR004143">
    <property type="entry name" value="BPL_LPL_catalytic"/>
</dbReference>
<evidence type="ECO:0000256" key="1">
    <source>
        <dbReference type="ARBA" id="ARBA00022598"/>
    </source>
</evidence>
<dbReference type="CDD" id="cd16442">
    <property type="entry name" value="BPL"/>
    <property type="match status" value="1"/>
</dbReference>
<name>A0ABU8BRH4_9RHOB</name>
<dbReference type="InterPro" id="IPR003142">
    <property type="entry name" value="BPL_C"/>
</dbReference>
<dbReference type="Gene3D" id="2.30.30.100">
    <property type="match status" value="1"/>
</dbReference>
<organism evidence="6 7">
    <name type="scientific">Gemmobacter denitrificans</name>
    <dbReference type="NCBI Taxonomy" id="3123040"/>
    <lineage>
        <taxon>Bacteria</taxon>
        <taxon>Pseudomonadati</taxon>
        <taxon>Pseudomonadota</taxon>
        <taxon>Alphaproteobacteria</taxon>
        <taxon>Rhodobacterales</taxon>
        <taxon>Paracoccaceae</taxon>
        <taxon>Gemmobacter</taxon>
    </lineage>
</organism>
<gene>
    <name evidence="6" type="ORF">V6590_03970</name>
</gene>
<proteinExistence type="predicted"/>
<dbReference type="SUPFAM" id="SSF55681">
    <property type="entry name" value="Class II aaRS and biotin synthetases"/>
    <property type="match status" value="1"/>
</dbReference>
<dbReference type="Proteomes" id="UP001431963">
    <property type="component" value="Unassembled WGS sequence"/>
</dbReference>
<reference evidence="6" key="1">
    <citation type="submission" date="2024-02" db="EMBL/GenBank/DDBJ databases">
        <title>Genome sequences of strain Gemmobacter sp. JM10B15.</title>
        <authorList>
            <person name="Zhang M."/>
        </authorList>
    </citation>
    <scope>NUCLEOTIDE SEQUENCE</scope>
    <source>
        <strain evidence="6">JM10B15</strain>
    </source>
</reference>
<dbReference type="EMBL" id="JBALHR010000002">
    <property type="protein sequence ID" value="MEH7827295.1"/>
    <property type="molecule type" value="Genomic_DNA"/>
</dbReference>
<keyword evidence="1 6" id="KW-0436">Ligase</keyword>
<sequence length="253" mass="26532">MSAKAPRWPEGVARHALASVDSTNAYASSLAPGLTGPAWVIAGEQTAGRGRRGRGWSSPRGNFYGSLVMQPDGAPDRAALRSFIAALALHQTCVALTGLPQSFTLKWPNDVLLNGGKLAGILLESAGQGGRIGHLVIGIGVNLIAAPTVDQVEPGAVPPVSLLGETGLRVTPEMFLDHLAPAFAGWEAEFVAHGFAPIRSAWLAQAARLGETIRARTGTQERHGIFETIDDTGALVLNMNGMREAIPAAEVFF</sequence>
<dbReference type="NCBIfam" id="TIGR00121">
    <property type="entry name" value="birA_ligase"/>
    <property type="match status" value="1"/>
</dbReference>
<evidence type="ECO:0000313" key="6">
    <source>
        <dbReference type="EMBL" id="MEH7827295.1"/>
    </source>
</evidence>
<dbReference type="Pfam" id="PF02237">
    <property type="entry name" value="BPL_C"/>
    <property type="match status" value="1"/>
</dbReference>
<dbReference type="EC" id="6.3.4.15" evidence="3"/>
<dbReference type="Pfam" id="PF03099">
    <property type="entry name" value="BPL_LplA_LipB"/>
    <property type="match status" value="1"/>
</dbReference>
<dbReference type="InterPro" id="IPR004408">
    <property type="entry name" value="Biotin_CoA_COase_ligase"/>
</dbReference>
<dbReference type="PANTHER" id="PTHR12835">
    <property type="entry name" value="BIOTIN PROTEIN LIGASE"/>
    <property type="match status" value="1"/>
</dbReference>
<accession>A0ABU8BRH4</accession>
<comment type="caution">
    <text evidence="6">The sequence shown here is derived from an EMBL/GenBank/DDBJ whole genome shotgun (WGS) entry which is preliminary data.</text>
</comment>
<evidence type="ECO:0000256" key="2">
    <source>
        <dbReference type="ARBA" id="ARBA00023267"/>
    </source>
</evidence>
<dbReference type="InterPro" id="IPR045864">
    <property type="entry name" value="aa-tRNA-synth_II/BPL/LPL"/>
</dbReference>
<keyword evidence="2" id="KW-0092">Biotin</keyword>
<dbReference type="PANTHER" id="PTHR12835:SF5">
    <property type="entry name" value="BIOTIN--PROTEIN LIGASE"/>
    <property type="match status" value="1"/>
</dbReference>
<evidence type="ECO:0000256" key="4">
    <source>
        <dbReference type="ARBA" id="ARBA00047846"/>
    </source>
</evidence>
<evidence type="ECO:0000313" key="7">
    <source>
        <dbReference type="Proteomes" id="UP001431963"/>
    </source>
</evidence>
<evidence type="ECO:0000259" key="5">
    <source>
        <dbReference type="PROSITE" id="PS51733"/>
    </source>
</evidence>
<dbReference type="Gene3D" id="3.30.930.10">
    <property type="entry name" value="Bira Bifunctional Protein, Domain 2"/>
    <property type="match status" value="1"/>
</dbReference>